<evidence type="ECO:0000313" key="3">
    <source>
        <dbReference type="Proteomes" id="UP000245942"/>
    </source>
</evidence>
<organism evidence="2 3">
    <name type="scientific">Pseudomicrostroma glucosiphilum</name>
    <dbReference type="NCBI Taxonomy" id="1684307"/>
    <lineage>
        <taxon>Eukaryota</taxon>
        <taxon>Fungi</taxon>
        <taxon>Dikarya</taxon>
        <taxon>Basidiomycota</taxon>
        <taxon>Ustilaginomycotina</taxon>
        <taxon>Exobasidiomycetes</taxon>
        <taxon>Microstromatales</taxon>
        <taxon>Microstromatales incertae sedis</taxon>
        <taxon>Pseudomicrostroma</taxon>
    </lineage>
</organism>
<reference evidence="2 3" key="1">
    <citation type="journal article" date="2018" name="Mol. Biol. Evol.">
        <title>Broad Genomic Sampling Reveals a Smut Pathogenic Ancestry of the Fungal Clade Ustilaginomycotina.</title>
        <authorList>
            <person name="Kijpornyongpan T."/>
            <person name="Mondo S.J."/>
            <person name="Barry K."/>
            <person name="Sandor L."/>
            <person name="Lee J."/>
            <person name="Lipzen A."/>
            <person name="Pangilinan J."/>
            <person name="LaButti K."/>
            <person name="Hainaut M."/>
            <person name="Henrissat B."/>
            <person name="Grigoriev I.V."/>
            <person name="Spatafora J.W."/>
            <person name="Aime M.C."/>
        </authorList>
    </citation>
    <scope>NUCLEOTIDE SEQUENCE [LARGE SCALE GENOMIC DNA]</scope>
    <source>
        <strain evidence="2 3">MCA 4718</strain>
    </source>
</reference>
<name>A0A316UE44_9BASI</name>
<accession>A0A316UE44</accession>
<dbReference type="RefSeq" id="XP_025350640.1">
    <property type="nucleotide sequence ID" value="XM_025493936.1"/>
</dbReference>
<dbReference type="Proteomes" id="UP000245942">
    <property type="component" value="Unassembled WGS sequence"/>
</dbReference>
<keyword evidence="3" id="KW-1185">Reference proteome</keyword>
<evidence type="ECO:0000256" key="1">
    <source>
        <dbReference type="SAM" id="MobiDB-lite"/>
    </source>
</evidence>
<proteinExistence type="predicted"/>
<dbReference type="GeneID" id="37015670"/>
<dbReference type="AlphaFoldDB" id="A0A316UE44"/>
<dbReference type="EMBL" id="KZ819321">
    <property type="protein sequence ID" value="PWN23480.1"/>
    <property type="molecule type" value="Genomic_DNA"/>
</dbReference>
<gene>
    <name evidence="2" type="ORF">BCV69DRAFT_295816</name>
</gene>
<evidence type="ECO:0000313" key="2">
    <source>
        <dbReference type="EMBL" id="PWN23480.1"/>
    </source>
</evidence>
<protein>
    <submittedName>
        <fullName evidence="2">Uncharacterized protein</fullName>
    </submittedName>
</protein>
<sequence length="139" mass="14971">MPLLLPPLPSTSADVSDEALCSLEPSTLLLEAERLQNSILKLEESNAALQEFVQGGAEGEVGEVARAGEGERPTKEEEKMFEEVRRENEEVIARQNSLLARIQEQIEAQGGAELARNSDPHLVFGAASAGRDGTGETRS</sequence>
<feature type="region of interest" description="Disordered" evidence="1">
    <location>
        <begin position="113"/>
        <end position="139"/>
    </location>
</feature>